<dbReference type="Gene3D" id="2.60.40.1120">
    <property type="entry name" value="Carboxypeptidase-like, regulatory domain"/>
    <property type="match status" value="1"/>
</dbReference>
<keyword evidence="2" id="KW-1185">Reference proteome</keyword>
<protein>
    <recommendedName>
        <fullName evidence="3">Carboxypeptidase-like protein</fullName>
    </recommendedName>
</protein>
<evidence type="ECO:0008006" key="3">
    <source>
        <dbReference type="Google" id="ProtNLM"/>
    </source>
</evidence>
<evidence type="ECO:0000313" key="1">
    <source>
        <dbReference type="EMBL" id="TMU55093.1"/>
    </source>
</evidence>
<proteinExistence type="predicted"/>
<gene>
    <name evidence="1" type="ORF">FGG15_12980</name>
</gene>
<sequence length="297" mass="33629">MNQTIVKNLILFAFLLIFDFAFGQTTDYSGVVIAKSDKTPLPGAIVLVKGTKIGTQTDFDGNFNISVPDSLNTLTISYIGFKTQEIKLDKPRLLEIFLKEDCNICYFDYQDIGVHAMSGVLNNPIGGQLYFSTPAMFGGTTLKTNFAYQTNLKENRFLNSSVSLVHLFMDCGFDLDLKASLRNVNHNNNIDSQSYSFESSINIRGIKLLAGFSTIDYVELDKNKMVKSNGPLVGFGKWLHDPFYAEFKATMSIYRNVSEYQVEVKRNFRRLSTFIRYNKIGGFNEINLGVGYQFNYY</sequence>
<dbReference type="Proteomes" id="UP000751614">
    <property type="component" value="Unassembled WGS sequence"/>
</dbReference>
<reference evidence="1 2" key="1">
    <citation type="submission" date="2019-05" db="EMBL/GenBank/DDBJ databases">
        <title>Flagellimonas sp. AsT0115, sp. nov., isolated from a marine red algae, Asparagopsis taxiformis.</title>
        <authorList>
            <person name="Kim J."/>
            <person name="Jeong S.E."/>
            <person name="Jeon C.O."/>
        </authorList>
    </citation>
    <scope>NUCLEOTIDE SEQUENCE [LARGE SCALE GENOMIC DNA]</scope>
    <source>
        <strain evidence="1 2">AsT0115</strain>
    </source>
</reference>
<dbReference type="SUPFAM" id="SSF49464">
    <property type="entry name" value="Carboxypeptidase regulatory domain-like"/>
    <property type="match status" value="1"/>
</dbReference>
<comment type="caution">
    <text evidence="1">The sequence shown here is derived from an EMBL/GenBank/DDBJ whole genome shotgun (WGS) entry which is preliminary data.</text>
</comment>
<accession>A0ABY2WJS8</accession>
<evidence type="ECO:0000313" key="2">
    <source>
        <dbReference type="Proteomes" id="UP000751614"/>
    </source>
</evidence>
<organism evidence="1 2">
    <name type="scientific">Flagellimonas algicola</name>
    <dbReference type="NCBI Taxonomy" id="2583815"/>
    <lineage>
        <taxon>Bacteria</taxon>
        <taxon>Pseudomonadati</taxon>
        <taxon>Bacteroidota</taxon>
        <taxon>Flavobacteriia</taxon>
        <taxon>Flavobacteriales</taxon>
        <taxon>Flavobacteriaceae</taxon>
        <taxon>Flagellimonas</taxon>
    </lineage>
</organism>
<dbReference type="InterPro" id="IPR008969">
    <property type="entry name" value="CarboxyPept-like_regulatory"/>
</dbReference>
<dbReference type="Pfam" id="PF13715">
    <property type="entry name" value="CarbopepD_reg_2"/>
    <property type="match status" value="1"/>
</dbReference>
<name>A0ABY2WJS8_9FLAO</name>
<dbReference type="EMBL" id="VCNI01000002">
    <property type="protein sequence ID" value="TMU55093.1"/>
    <property type="molecule type" value="Genomic_DNA"/>
</dbReference>